<keyword evidence="1" id="KW-0068">Autocatalytic cleavage</keyword>
<name>A0A2H0XBP5_UNCKA</name>
<dbReference type="NCBIfam" id="TIGR01443">
    <property type="entry name" value="intein_Cterm"/>
    <property type="match status" value="1"/>
</dbReference>
<dbReference type="SMART" id="SM00305">
    <property type="entry name" value="HintC"/>
    <property type="match status" value="1"/>
</dbReference>
<dbReference type="AlphaFoldDB" id="A0A2H0XBP5"/>
<reference evidence="7" key="1">
    <citation type="submission" date="2017-09" db="EMBL/GenBank/DDBJ databases">
        <title>Depth-based differentiation of microbial function through sediment-hosted aquifers and enrichment of novel symbionts in the deep terrestrial subsurface.</title>
        <authorList>
            <person name="Probst A.J."/>
            <person name="Ladd B."/>
            <person name="Jarett J.K."/>
            <person name="Geller-Mcgrath D.E."/>
            <person name="Sieber C.M.K."/>
            <person name="Emerson J.B."/>
            <person name="Anantharaman K."/>
            <person name="Thomas B.C."/>
            <person name="Malmstrom R."/>
            <person name="Stieglmeier M."/>
            <person name="Klingl A."/>
            <person name="Woyke T."/>
            <person name="Ryan C.M."/>
            <person name="Banfield J.F."/>
        </authorList>
    </citation>
    <scope>NUCLEOTIDE SEQUENCE [LARGE SCALE GENOMIC DNA]</scope>
</reference>
<feature type="non-terminal residue" evidence="6">
    <location>
        <position position="1"/>
    </location>
</feature>
<sequence>TGATNPAAALTAQAISLTGGSTSYAQTGIDITINGQGTTSGALKGLVFAVSGGTSTMYDIYGTSGTWYVSNAGVLGFSGDGVLKLGDALGAYAFKIKDSGDTSLFTVDSLGNLTVDGKTAVFNLTPTGNTDVFTINRGGTGTGFAFRVNDGGTGDTSPFIISSSGNVGIGTTAPATGAKLHVEGQCVTGDTLLPVVSKSATEFVQIKDIKGGEYVLSLNEDTGKIVPAKINGLLDMGVKPVFKLTTEDGRSIRTTGNHPYLVKQNLFEESEVKQEQSDDRQSESDGRPDINIEDIDFIVHNNLLKTNAKPKQNIPSSVSTVKTSVFSNPLLAEKLGTIITAPNQPADKLTNNSEKIVNQRGSNFIGNNLPNNDAPVNASWTKVIYLKEGDEIAVANNNLLLGFGTQGGISHNSNSQQNQSSNSIKSPQPVEIHDSAPLSKNKLTATQPNIGIRPNSITDKFTLSTPVNNGVIAEAKNTRPKLAVNSDNLSSWESFNNTNTGVQNVSSDIIWTKIASIEYVGEEQVYDIEVEGTHNFVGNGIVAHNTYIKGA</sequence>
<dbReference type="Proteomes" id="UP000231252">
    <property type="component" value="Unassembled WGS sequence"/>
</dbReference>
<feature type="domain" description="Hint" evidence="4">
    <location>
        <begin position="506"/>
        <end position="551"/>
    </location>
</feature>
<evidence type="ECO:0000256" key="3">
    <source>
        <dbReference type="SAM" id="MobiDB-lite"/>
    </source>
</evidence>
<organism evidence="6 7">
    <name type="scientific">candidate division WWE3 bacterium CG08_land_8_20_14_0_20_41_10</name>
    <dbReference type="NCBI Taxonomy" id="1975085"/>
    <lineage>
        <taxon>Bacteria</taxon>
        <taxon>Katanobacteria</taxon>
    </lineage>
</organism>
<proteinExistence type="predicted"/>
<evidence type="ECO:0000256" key="1">
    <source>
        <dbReference type="ARBA" id="ARBA00022813"/>
    </source>
</evidence>
<gene>
    <name evidence="6" type="ORF">COT50_03035</name>
</gene>
<feature type="domain" description="Hint" evidence="5">
    <location>
        <begin position="184"/>
        <end position="396"/>
    </location>
</feature>
<dbReference type="SUPFAM" id="SSF51294">
    <property type="entry name" value="Hedgehog/intein (Hint) domain"/>
    <property type="match status" value="1"/>
</dbReference>
<feature type="non-terminal residue" evidence="6">
    <location>
        <position position="551"/>
    </location>
</feature>
<protein>
    <submittedName>
        <fullName evidence="6">Uncharacterized protein</fullName>
    </submittedName>
</protein>
<feature type="compositionally biased region" description="Polar residues" evidence="3">
    <location>
        <begin position="441"/>
        <end position="451"/>
    </location>
</feature>
<dbReference type="EMBL" id="PEYU01000066">
    <property type="protein sequence ID" value="PIS22235.1"/>
    <property type="molecule type" value="Genomic_DNA"/>
</dbReference>
<dbReference type="InterPro" id="IPR003586">
    <property type="entry name" value="Hint_dom_C"/>
</dbReference>
<dbReference type="Gene3D" id="2.170.16.10">
    <property type="entry name" value="Hedgehog/Intein (Hint) domain"/>
    <property type="match status" value="2"/>
</dbReference>
<evidence type="ECO:0000256" key="2">
    <source>
        <dbReference type="ARBA" id="ARBA00023000"/>
    </source>
</evidence>
<feature type="compositionally biased region" description="Basic and acidic residues" evidence="3">
    <location>
        <begin position="270"/>
        <end position="290"/>
    </location>
</feature>
<dbReference type="InterPro" id="IPR030934">
    <property type="entry name" value="Intein_C"/>
</dbReference>
<evidence type="ECO:0000259" key="5">
    <source>
        <dbReference type="SMART" id="SM00306"/>
    </source>
</evidence>
<dbReference type="InterPro" id="IPR006141">
    <property type="entry name" value="Intein_N"/>
</dbReference>
<dbReference type="InterPro" id="IPR006142">
    <property type="entry name" value="INTEIN"/>
</dbReference>
<keyword evidence="2" id="KW-0651">Protein splicing</keyword>
<feature type="region of interest" description="Disordered" evidence="3">
    <location>
        <begin position="410"/>
        <end position="451"/>
    </location>
</feature>
<comment type="caution">
    <text evidence="6">The sequence shown here is derived from an EMBL/GenBank/DDBJ whole genome shotgun (WGS) entry which is preliminary data.</text>
</comment>
<evidence type="ECO:0000313" key="6">
    <source>
        <dbReference type="EMBL" id="PIS22235.1"/>
    </source>
</evidence>
<dbReference type="CDD" id="cd00081">
    <property type="entry name" value="Hint"/>
    <property type="match status" value="2"/>
</dbReference>
<dbReference type="GO" id="GO:0016539">
    <property type="term" value="P:intein-mediated protein splicing"/>
    <property type="evidence" value="ECO:0007669"/>
    <property type="project" value="InterPro"/>
</dbReference>
<dbReference type="NCBIfam" id="TIGR01445">
    <property type="entry name" value="intein_Nterm"/>
    <property type="match status" value="1"/>
</dbReference>
<dbReference type="InterPro" id="IPR003587">
    <property type="entry name" value="Hint_dom_N"/>
</dbReference>
<accession>A0A2H0XBP5</accession>
<dbReference type="PROSITE" id="PS50818">
    <property type="entry name" value="INTEIN_C_TER"/>
    <property type="match status" value="1"/>
</dbReference>
<evidence type="ECO:0000313" key="7">
    <source>
        <dbReference type="Proteomes" id="UP000231252"/>
    </source>
</evidence>
<dbReference type="SMART" id="SM00306">
    <property type="entry name" value="HintN"/>
    <property type="match status" value="1"/>
</dbReference>
<dbReference type="InterPro" id="IPR036844">
    <property type="entry name" value="Hint_dom_sf"/>
</dbReference>
<evidence type="ECO:0000259" key="4">
    <source>
        <dbReference type="SMART" id="SM00305"/>
    </source>
</evidence>
<dbReference type="Pfam" id="PF14890">
    <property type="entry name" value="Intein_splicing"/>
    <property type="match status" value="1"/>
</dbReference>
<dbReference type="PRINTS" id="PR00379">
    <property type="entry name" value="INTEIN"/>
</dbReference>
<feature type="region of interest" description="Disordered" evidence="3">
    <location>
        <begin position="267"/>
        <end position="291"/>
    </location>
</feature>
<dbReference type="PROSITE" id="PS50817">
    <property type="entry name" value="INTEIN_N_TER"/>
    <property type="match status" value="1"/>
</dbReference>
<feature type="compositionally biased region" description="Low complexity" evidence="3">
    <location>
        <begin position="412"/>
        <end position="423"/>
    </location>
</feature>